<accession>A0ABY4L501</accession>
<evidence type="ECO:0000256" key="2">
    <source>
        <dbReference type="ARBA" id="ARBA00023315"/>
    </source>
</evidence>
<feature type="compositionally biased region" description="Basic and acidic residues" evidence="3">
    <location>
        <begin position="11"/>
        <end position="22"/>
    </location>
</feature>
<evidence type="ECO:0000313" key="5">
    <source>
        <dbReference type="EMBL" id="UPT21363.1"/>
    </source>
</evidence>
<evidence type="ECO:0000256" key="1">
    <source>
        <dbReference type="ARBA" id="ARBA00022679"/>
    </source>
</evidence>
<dbReference type="SUPFAM" id="SSF55729">
    <property type="entry name" value="Acyl-CoA N-acyltransferases (Nat)"/>
    <property type="match status" value="1"/>
</dbReference>
<dbReference type="Gene3D" id="3.40.630.30">
    <property type="match status" value="1"/>
</dbReference>
<dbReference type="CDD" id="cd04301">
    <property type="entry name" value="NAT_SF"/>
    <property type="match status" value="1"/>
</dbReference>
<dbReference type="PANTHER" id="PTHR43420:SF44">
    <property type="entry name" value="ACETYLTRANSFERASE YPEA"/>
    <property type="match status" value="1"/>
</dbReference>
<dbReference type="InterPro" id="IPR050680">
    <property type="entry name" value="YpeA/RimI_acetyltransf"/>
</dbReference>
<dbReference type="PROSITE" id="PS51186">
    <property type="entry name" value="GNAT"/>
    <property type="match status" value="1"/>
</dbReference>
<dbReference type="Proteomes" id="UP000832041">
    <property type="component" value="Chromosome"/>
</dbReference>
<keyword evidence="2" id="KW-0012">Acyltransferase</keyword>
<name>A0ABY4L501_THEAE</name>
<dbReference type="InterPro" id="IPR016181">
    <property type="entry name" value="Acyl_CoA_acyltransferase"/>
</dbReference>
<dbReference type="Pfam" id="PF24553">
    <property type="entry name" value="Rv0428c_C"/>
    <property type="match status" value="1"/>
</dbReference>
<proteinExistence type="predicted"/>
<evidence type="ECO:0000313" key="6">
    <source>
        <dbReference type="Proteomes" id="UP000832041"/>
    </source>
</evidence>
<reference evidence="5 6" key="1">
    <citation type="submission" date="2020-04" db="EMBL/GenBank/DDBJ databases">
        <title>Thermobifida alba genome sequencing and assembly.</title>
        <authorList>
            <person name="Luzics S."/>
            <person name="Horvath B."/>
            <person name="Nagy I."/>
            <person name="Toth A."/>
            <person name="Nagy I."/>
            <person name="Kukolya J."/>
        </authorList>
    </citation>
    <scope>NUCLEOTIDE SEQUENCE [LARGE SCALE GENOMIC DNA]</scope>
    <source>
        <strain evidence="5 6">DSM 43795</strain>
    </source>
</reference>
<gene>
    <name evidence="5" type="ORF">FOF52_10655</name>
</gene>
<dbReference type="InterPro" id="IPR056935">
    <property type="entry name" value="Rv0428c-like_C"/>
</dbReference>
<feature type="region of interest" description="Disordered" evidence="3">
    <location>
        <begin position="1"/>
        <end position="28"/>
    </location>
</feature>
<keyword evidence="1" id="KW-0808">Transferase</keyword>
<dbReference type="PANTHER" id="PTHR43420">
    <property type="entry name" value="ACETYLTRANSFERASE"/>
    <property type="match status" value="1"/>
</dbReference>
<dbReference type="EMBL" id="CP051627">
    <property type="protein sequence ID" value="UPT21363.1"/>
    <property type="molecule type" value="Genomic_DNA"/>
</dbReference>
<evidence type="ECO:0000256" key="3">
    <source>
        <dbReference type="SAM" id="MobiDB-lite"/>
    </source>
</evidence>
<organism evidence="5 6">
    <name type="scientific">Thermobifida alba</name>
    <name type="common">Thermomonospora alba</name>
    <dbReference type="NCBI Taxonomy" id="53522"/>
    <lineage>
        <taxon>Bacteria</taxon>
        <taxon>Bacillati</taxon>
        <taxon>Actinomycetota</taxon>
        <taxon>Actinomycetes</taxon>
        <taxon>Streptosporangiales</taxon>
        <taxon>Nocardiopsidaceae</taxon>
        <taxon>Thermobifida</taxon>
    </lineage>
</organism>
<sequence length="260" mass="28009">MGPSGISGHSDPADRTKRRPDGVRGGADGGWWARTVARDWPALEAVERSGWRLGYSHGVTKRANSAVALGADADPDEPGRFYRERGLRPVVQVWPGQEGIDALLAERGYRVVEPSLVLVRDLVHRPEPSAEVVVDRVPPPGWAEAAGGHGVPGARQADVEARIRARSGMVHAVHSAGRARGCAALTGGLVGVYDMATRADSRRRGYASRVLDSLLAWAYDRGARRAYLLVVADNTAARTLYERAGFTEAGRYHYRVAGAD</sequence>
<evidence type="ECO:0000259" key="4">
    <source>
        <dbReference type="PROSITE" id="PS51186"/>
    </source>
</evidence>
<keyword evidence="6" id="KW-1185">Reference proteome</keyword>
<dbReference type="InterPro" id="IPR000182">
    <property type="entry name" value="GNAT_dom"/>
</dbReference>
<feature type="domain" description="N-acetyltransferase" evidence="4">
    <location>
        <begin position="117"/>
        <end position="260"/>
    </location>
</feature>
<dbReference type="RefSeq" id="WP_248593669.1">
    <property type="nucleotide sequence ID" value="NZ_BAABEB010000002.1"/>
</dbReference>
<protein>
    <submittedName>
        <fullName evidence="5">GNAT family N-acetyltransferase</fullName>
    </submittedName>
</protein>